<name>A0A3M4PZ26_9PSED</name>
<dbReference type="PANTHER" id="PTHR38772">
    <property type="match status" value="1"/>
</dbReference>
<keyword evidence="3" id="KW-0963">Cytoplasm</keyword>
<sequence>MTTDEPSMDDRTSFSPQSPHEAEASKPEVKPLVVLNACAAKFFKKTLGGLTFYDSNKGNNWDLSSPVCVDFVNRIGKKFSKSGRIYGYVDPNMLSAAANFSKYASDLEFDTFVNGVMGRLCDEANDPARRSLNEGYVVFSHYQDHRQVDHLLIVMLGKQAGYDFDNDNNLNPKDTESLNLQDFRQAACMDLTEFKKGFPKNTGDSYLYFIKGNSKSEFFTVALGCSDSIPGKVCVDNLKNALGAYLQEEASTLSLTERRTIHKRVVEYIESKAGERVHLSEIQHVINKCLKEDSPHHGGLVKFISENSERFKVSEEFQPSGVTAKSMAFTNLKLPSGEFDGRFKLDAVAVGESDADLSVDKDFVYLKVKLPIEVSNQLRSINAGGPASGSDDA</sequence>
<gene>
    <name evidence="5" type="ORF">ALP97_02072</name>
</gene>
<dbReference type="GO" id="GO:0003690">
    <property type="term" value="F:double-stranded DNA binding"/>
    <property type="evidence" value="ECO:0007669"/>
    <property type="project" value="TreeGrafter"/>
</dbReference>
<evidence type="ECO:0000256" key="4">
    <source>
        <dbReference type="SAM" id="MobiDB-lite"/>
    </source>
</evidence>
<feature type="region of interest" description="Disordered" evidence="4">
    <location>
        <begin position="1"/>
        <end position="26"/>
    </location>
</feature>
<dbReference type="Pfam" id="PF04245">
    <property type="entry name" value="NA37"/>
    <property type="match status" value="1"/>
</dbReference>
<evidence type="ECO:0000256" key="2">
    <source>
        <dbReference type="ARBA" id="ARBA00009035"/>
    </source>
</evidence>
<dbReference type="GO" id="GO:0043590">
    <property type="term" value="C:bacterial nucleoid"/>
    <property type="evidence" value="ECO:0007669"/>
    <property type="project" value="TreeGrafter"/>
</dbReference>
<dbReference type="InterPro" id="IPR007358">
    <property type="entry name" value="Nucleoid_associated_NdpA"/>
</dbReference>
<comment type="subcellular location">
    <subcellularLocation>
        <location evidence="1">Cytoplasm</location>
        <location evidence="1">Nucleoid</location>
    </subcellularLocation>
</comment>
<evidence type="ECO:0008006" key="7">
    <source>
        <dbReference type="Google" id="ProtNLM"/>
    </source>
</evidence>
<evidence type="ECO:0000313" key="6">
    <source>
        <dbReference type="Proteomes" id="UP000277179"/>
    </source>
</evidence>
<comment type="caution">
    <text evidence="5">The sequence shown here is derived from an EMBL/GenBank/DDBJ whole genome shotgun (WGS) entry which is preliminary data.</text>
</comment>
<dbReference type="GO" id="GO:0003727">
    <property type="term" value="F:single-stranded RNA binding"/>
    <property type="evidence" value="ECO:0007669"/>
    <property type="project" value="TreeGrafter"/>
</dbReference>
<dbReference type="AlphaFoldDB" id="A0A3M4PZ26"/>
<accession>A0A3M4PZ26</accession>
<dbReference type="Proteomes" id="UP000277179">
    <property type="component" value="Unassembled WGS sequence"/>
</dbReference>
<comment type="similarity">
    <text evidence="2">Belongs to the YejK family.</text>
</comment>
<reference evidence="5 6" key="1">
    <citation type="submission" date="2018-08" db="EMBL/GenBank/DDBJ databases">
        <title>Recombination of ecologically and evolutionarily significant loci maintains genetic cohesion in the Pseudomonas syringae species complex.</title>
        <authorList>
            <person name="Dillon M."/>
            <person name="Thakur S."/>
            <person name="Almeida R.N.D."/>
            <person name="Weir B.S."/>
            <person name="Guttman D.S."/>
        </authorList>
    </citation>
    <scope>NUCLEOTIDE SEQUENCE [LARGE SCALE GENOMIC DNA]</scope>
    <source>
        <strain evidence="5 6">ICMP 11288</strain>
    </source>
</reference>
<proteinExistence type="inferred from homology"/>
<dbReference type="EMBL" id="RBRL01000388">
    <property type="protein sequence ID" value="RMQ83453.1"/>
    <property type="molecule type" value="Genomic_DNA"/>
</dbReference>
<protein>
    <recommendedName>
        <fullName evidence="7">Nucleoid-associated protein</fullName>
    </recommendedName>
</protein>
<evidence type="ECO:0000256" key="3">
    <source>
        <dbReference type="ARBA" id="ARBA00022490"/>
    </source>
</evidence>
<evidence type="ECO:0000313" key="5">
    <source>
        <dbReference type="EMBL" id="RMQ83453.1"/>
    </source>
</evidence>
<evidence type="ECO:0000256" key="1">
    <source>
        <dbReference type="ARBA" id="ARBA00004453"/>
    </source>
</evidence>
<organism evidence="5 6">
    <name type="scientific">Pseudomonas salomonii</name>
    <dbReference type="NCBI Taxonomy" id="191391"/>
    <lineage>
        <taxon>Bacteria</taxon>
        <taxon>Pseudomonadati</taxon>
        <taxon>Pseudomonadota</taxon>
        <taxon>Gammaproteobacteria</taxon>
        <taxon>Pseudomonadales</taxon>
        <taxon>Pseudomonadaceae</taxon>
        <taxon>Pseudomonas</taxon>
    </lineage>
</organism>
<dbReference type="PANTHER" id="PTHR38772:SF1">
    <property type="entry name" value="NUCLEOID-ASSOCIATED PROTEIN YEJK"/>
    <property type="match status" value="1"/>
</dbReference>